<keyword evidence="2 5" id="KW-0808">Transferase</keyword>
<evidence type="ECO:0000313" key="8">
    <source>
        <dbReference type="Proteomes" id="UP000799753"/>
    </source>
</evidence>
<dbReference type="EMBL" id="MU006784">
    <property type="protein sequence ID" value="KAF2640488.1"/>
    <property type="molecule type" value="Genomic_DNA"/>
</dbReference>
<dbReference type="Pfam" id="PF00644">
    <property type="entry name" value="PARP"/>
    <property type="match status" value="1"/>
</dbReference>
<dbReference type="OrthoDB" id="109543at2759"/>
<evidence type="ECO:0000259" key="6">
    <source>
        <dbReference type="PROSITE" id="PS51059"/>
    </source>
</evidence>
<keyword evidence="4 5" id="KW-0520">NAD</keyword>
<dbReference type="PANTHER" id="PTHR21328">
    <property type="entry name" value="POLY ADP-RIBOSE POLYMERASE FAMILY, MEMBER PARP"/>
    <property type="match status" value="1"/>
</dbReference>
<protein>
    <recommendedName>
        <fullName evidence="5">Poly [ADP-ribose] polymerase</fullName>
        <shortName evidence="5">PARP</shortName>
        <ecNumber evidence="5">2.4.2.-</ecNumber>
    </recommendedName>
</protein>
<dbReference type="GO" id="GO:0003950">
    <property type="term" value="F:NAD+ poly-ADP-ribosyltransferase activity"/>
    <property type="evidence" value="ECO:0007669"/>
    <property type="project" value="UniProtKB-UniRule"/>
</dbReference>
<evidence type="ECO:0000256" key="3">
    <source>
        <dbReference type="ARBA" id="ARBA00022695"/>
    </source>
</evidence>
<evidence type="ECO:0000256" key="1">
    <source>
        <dbReference type="ARBA" id="ARBA00022676"/>
    </source>
</evidence>
<dbReference type="InterPro" id="IPR012317">
    <property type="entry name" value="Poly(ADP-ribose)pol_cat_dom"/>
</dbReference>
<accession>A0A6A6S241</accession>
<evidence type="ECO:0000256" key="2">
    <source>
        <dbReference type="ARBA" id="ARBA00022679"/>
    </source>
</evidence>
<evidence type="ECO:0000313" key="7">
    <source>
        <dbReference type="EMBL" id="KAF2640488.1"/>
    </source>
</evidence>
<dbReference type="SUPFAM" id="SSF56399">
    <property type="entry name" value="ADP-ribosylation"/>
    <property type="match status" value="1"/>
</dbReference>
<dbReference type="Proteomes" id="UP000799753">
    <property type="component" value="Unassembled WGS sequence"/>
</dbReference>
<dbReference type="GO" id="GO:0016779">
    <property type="term" value="F:nucleotidyltransferase activity"/>
    <property type="evidence" value="ECO:0007669"/>
    <property type="project" value="UniProtKB-KW"/>
</dbReference>
<keyword evidence="1 5" id="KW-0328">Glycosyltransferase</keyword>
<name>A0A6A6S241_9PLEO</name>
<feature type="domain" description="PARP catalytic" evidence="6">
    <location>
        <begin position="1236"/>
        <end position="1447"/>
    </location>
</feature>
<organism evidence="7 8">
    <name type="scientific">Massarina eburnea CBS 473.64</name>
    <dbReference type="NCBI Taxonomy" id="1395130"/>
    <lineage>
        <taxon>Eukaryota</taxon>
        <taxon>Fungi</taxon>
        <taxon>Dikarya</taxon>
        <taxon>Ascomycota</taxon>
        <taxon>Pezizomycotina</taxon>
        <taxon>Dothideomycetes</taxon>
        <taxon>Pleosporomycetidae</taxon>
        <taxon>Pleosporales</taxon>
        <taxon>Massarineae</taxon>
        <taxon>Massarinaceae</taxon>
        <taxon>Massarina</taxon>
    </lineage>
</organism>
<dbReference type="EC" id="2.4.2.-" evidence="5"/>
<evidence type="ECO:0000256" key="5">
    <source>
        <dbReference type="RuleBase" id="RU362114"/>
    </source>
</evidence>
<gene>
    <name evidence="7" type="ORF">P280DRAFT_549357</name>
</gene>
<sequence>MATRLIAPFSNREPTMRFPSWSNKTLFTKQKPSDEWHEQITFTAGPYSPSDPVFPWSLLRKHTDYYIKKKGKLTQGELDARLGTLIEQHERRDVAIAACAHAMSADAIRALLNVELQIAPASYKGLDSFMQSLIAANHACKQAVSDLEALWARQLLPYMEVGTGAAGRFLEGVCHGLLSTNTRNLNDDLPYFAMLIRRASRDFLGLLEGMRLRCDWIGAAKTVAWMGRLLKDGKGKKKGNVLIPEHVLDSQAPLWRIWARWRPDCKKLEQWRDLGAEKRAVLYDLLALEGPDFVSGEKASLREGLVVQYAAAKRLVRFKSIILELPGRSTTRTAKEALAEMLHLLSAAVGTVLEGGDGHFALFAELAIKRPITHEALQVLHATSKIKDTPRNLIHAAVLDIYTNREDIQGRHILPLLHVLCAMDDDESGRELCDVLLKPWLVAGIERCISQCQLAVRTHMESGMKWSHFIIELGTFCSVVKDLDPCYTRLDDKMKARLDCMPEMKMVKTVLEIHDKVGYEGDSDEMFGNNCVKNSIEDWCVDRMIESKSLGNAERIVDTMVEVWNGTEMISMQESENRRNLAIMVSKFMRVELDAMLQCLKTITKVPDEIASELLSVLQSYNGEIGKFSEVEASCLVFLRLLTRTETGSTESLRCWKHVLYAMIDGLPPTAVLDFMLSNFPVQEWFQIMVDLNTLFADAISNAKASPPLLLQARLHLWAQRLSGYIPALIRLEDTLANQPRLTAAARVIFKYGEGKWSDHLINILSCLTRVFGFPAERLMQRVVGKLGSNGESLLDVSACVVALMLATPEGLDHCEQIWEAFHGASYATKQDSKNMELLETPNATKTISNDSTGSASFYTAPDHLSADQETSPEARKSLSTKLLPTKDLAPILKSLHATGTSQAITREHVTSPMPVVVVEVMVAGFLQDDRLVSIDEVAMKALSKLLNIQIYDFDIPTWMLDEAGEYWAEEECKILEEAQRLDALKKALKAKDPAGTVLLLELLGVEDTNPLDEELQNLPFDVAGAVEKCNDNEIEITFSLGDYTDLQRSGFDIGDAKALYVRLCLDYSGELPAAFCLHLDTDTNHDNVEHTPWVCFSDSDEPVNAYCWGRMNMFVWQLSRILHRNLQPGTLDIAGIHALIKPLIDGMSKICVVCGRPFDLDIRLRRPLHCVIASCTHIWKSIPLDIRHPELRTDPFSVDLILTAVYVAAMNGDMSLLPGCPLTTPSYIQGVLNALPSLNDIKNAHDISYCLAGYSQNAEKLIVWALTFFRGYLTTASGMLKIPSMPTGTHQFVLSSAAPALEAAYTSRLSSSSTKTTVLFHGTSLDRLPSILAHGLKIYSGTHLQRTGAAHGKGIYLGEEPSTSFSYAPSAISWKNSGLNSMRLLLGCEVIGGGRYVGTGIHVVQDEQTVMVRYVFLLPGGSYAPVPQHIVPAMASAMSALRSGAV</sequence>
<reference evidence="7" key="1">
    <citation type="journal article" date="2020" name="Stud. Mycol.">
        <title>101 Dothideomycetes genomes: a test case for predicting lifestyles and emergence of pathogens.</title>
        <authorList>
            <person name="Haridas S."/>
            <person name="Albert R."/>
            <person name="Binder M."/>
            <person name="Bloem J."/>
            <person name="Labutti K."/>
            <person name="Salamov A."/>
            <person name="Andreopoulos B."/>
            <person name="Baker S."/>
            <person name="Barry K."/>
            <person name="Bills G."/>
            <person name="Bluhm B."/>
            <person name="Cannon C."/>
            <person name="Castanera R."/>
            <person name="Culley D."/>
            <person name="Daum C."/>
            <person name="Ezra D."/>
            <person name="Gonzalez J."/>
            <person name="Henrissat B."/>
            <person name="Kuo A."/>
            <person name="Liang C."/>
            <person name="Lipzen A."/>
            <person name="Lutzoni F."/>
            <person name="Magnuson J."/>
            <person name="Mondo S."/>
            <person name="Nolan M."/>
            <person name="Ohm R."/>
            <person name="Pangilinan J."/>
            <person name="Park H.-J."/>
            <person name="Ramirez L."/>
            <person name="Alfaro M."/>
            <person name="Sun H."/>
            <person name="Tritt A."/>
            <person name="Yoshinaga Y."/>
            <person name="Zwiers L.-H."/>
            <person name="Turgeon B."/>
            <person name="Goodwin S."/>
            <person name="Spatafora J."/>
            <person name="Crous P."/>
            <person name="Grigoriev I."/>
        </authorList>
    </citation>
    <scope>NUCLEOTIDE SEQUENCE</scope>
    <source>
        <strain evidence="7">CBS 473.64</strain>
    </source>
</reference>
<dbReference type="PROSITE" id="PS51059">
    <property type="entry name" value="PARP_CATALYTIC"/>
    <property type="match status" value="1"/>
</dbReference>
<dbReference type="Gene3D" id="3.90.228.10">
    <property type="match status" value="1"/>
</dbReference>
<keyword evidence="8" id="KW-1185">Reference proteome</keyword>
<proteinExistence type="predicted"/>
<keyword evidence="3" id="KW-0548">Nucleotidyltransferase</keyword>
<dbReference type="InterPro" id="IPR051838">
    <property type="entry name" value="ARTD_PARP"/>
</dbReference>
<evidence type="ECO:0000256" key="4">
    <source>
        <dbReference type="ARBA" id="ARBA00023027"/>
    </source>
</evidence>